<dbReference type="Pfam" id="PF21939">
    <property type="entry name" value="Gp10_C"/>
    <property type="match status" value="1"/>
</dbReference>
<proteinExistence type="predicted"/>
<dbReference type="SUPFAM" id="SSF88874">
    <property type="entry name" value="Receptor-binding domain of short tail fibre protein gp12"/>
    <property type="match status" value="1"/>
</dbReference>
<name>A0A8S5QIL3_9CAUD</name>
<protein>
    <submittedName>
        <fullName evidence="2">Baseplate structural protein</fullName>
    </submittedName>
</protein>
<reference evidence="2" key="1">
    <citation type="journal article" date="2021" name="Proc. Natl. Acad. Sci. U.S.A.">
        <title>A Catalog of Tens of Thousands of Viruses from Human Metagenomes Reveals Hidden Associations with Chronic Diseases.</title>
        <authorList>
            <person name="Tisza M.J."/>
            <person name="Buck C.B."/>
        </authorList>
    </citation>
    <scope>NUCLEOTIDE SEQUENCE</scope>
    <source>
        <strain evidence="2">CtCUc43</strain>
    </source>
</reference>
<feature type="domain" description="Baseplate structural protein Gp10 C-terminal" evidence="1">
    <location>
        <begin position="343"/>
        <end position="469"/>
    </location>
</feature>
<dbReference type="EMBL" id="BK015668">
    <property type="protein sequence ID" value="DAE19142.1"/>
    <property type="molecule type" value="Genomic_DNA"/>
</dbReference>
<dbReference type="InterPro" id="IPR053827">
    <property type="entry name" value="Gp10_C"/>
</dbReference>
<accession>A0A8S5QIL3</accession>
<sequence>MNLYIKDRSTFETVHWDTPSAWSIPISSALDDTGSATIMETDEKFVNNFAYIAKHIYVISEEAPARGVNQLTLRDPSTMFDRSLPWPNDPVLTYGDFIAAQVTSQYINCSDSDYAISYLDIANSDHTPFTAPELDDTKLYVLSDIIADAQERGVKIEYTIANKRLLMTISTREEVTHKVFFNEDQTELSTETYSNDITAKITVLQKVEDTDPQEYTETTWYLSTDGNLSNTVPANRAKGKWVYATAEADEEPLSVAESIIADNVDSHKIEFYSDRQYHLWDAVKLRLANTVFDSHIVAITQKHNDNRFLYRCGALATTLTEKVNKGSTTIVTGSGGKTGNEFQFPLGYIWISVDATNPADVLGYGTWEQIAGRFLLAADTDHPAGSTGGEEKHTLTTTELPKHEHVIYYGNNSGPYFTAAIGFPAVMESGGTTVTKSWGAEMCRTQLVGGDEAHNNMPPYLSVYMFKRTA</sequence>
<evidence type="ECO:0000313" key="2">
    <source>
        <dbReference type="EMBL" id="DAE19142.1"/>
    </source>
</evidence>
<organism evidence="2">
    <name type="scientific">Siphoviridae sp. ctCUc43</name>
    <dbReference type="NCBI Taxonomy" id="2825379"/>
    <lineage>
        <taxon>Viruses</taxon>
        <taxon>Duplodnaviria</taxon>
        <taxon>Heunggongvirae</taxon>
        <taxon>Uroviricota</taxon>
        <taxon>Caudoviricetes</taxon>
    </lineage>
</organism>
<evidence type="ECO:0000259" key="1">
    <source>
        <dbReference type="Pfam" id="PF21939"/>
    </source>
</evidence>